<keyword evidence="3 5" id="KW-0479">Metal-binding</keyword>
<dbReference type="PRINTS" id="PR00463">
    <property type="entry name" value="EP450I"/>
</dbReference>
<keyword evidence="2 5" id="KW-0349">Heme</keyword>
<evidence type="ECO:0000256" key="5">
    <source>
        <dbReference type="RuleBase" id="RU000461"/>
    </source>
</evidence>
<protein>
    <recommendedName>
        <fullName evidence="8">Cytochrome P450</fullName>
    </recommendedName>
</protein>
<dbReference type="InterPro" id="IPR050121">
    <property type="entry name" value="Cytochrome_P450_monoxygenase"/>
</dbReference>
<gene>
    <name evidence="6" type="ORF">Daus18300_009119</name>
</gene>
<evidence type="ECO:0000313" key="6">
    <source>
        <dbReference type="EMBL" id="KAL1860629.1"/>
    </source>
</evidence>
<evidence type="ECO:0000256" key="4">
    <source>
        <dbReference type="ARBA" id="ARBA00023004"/>
    </source>
</evidence>
<keyword evidence="5" id="KW-0560">Oxidoreductase</keyword>
<evidence type="ECO:0000256" key="2">
    <source>
        <dbReference type="ARBA" id="ARBA00022617"/>
    </source>
</evidence>
<keyword evidence="5" id="KW-0503">Monooxygenase</keyword>
<comment type="caution">
    <text evidence="6">The sequence shown here is derived from an EMBL/GenBank/DDBJ whole genome shotgun (WGS) entry which is preliminary data.</text>
</comment>
<keyword evidence="4 5" id="KW-0408">Iron</keyword>
<dbReference type="Proteomes" id="UP001583177">
    <property type="component" value="Unassembled WGS sequence"/>
</dbReference>
<keyword evidence="7" id="KW-1185">Reference proteome</keyword>
<sequence>MFITGLVVLVASLVIYAVGRIIYNVFLHPLASIPGPRLAAITRLWLLTTDASGDSSAHILKWHQAYSSVIHVASNELSIFDIDVYLSEIYAQNTKFTKAPCFYDAFNNPHGTVFTQLDKAAHSVEKRLMSHASSRRNIVGTQHQLYEHDHKWIGKLWVYARAQRPIPLSHAVQCLTLDNASFFSYGSAEGALDSKNFRNGLLEQFEAFPKLVMVFQFFPFLQSLANILQRFSSSSSAAARGSAIGWDRFIRQKGRGETNGMILFESMLERARKNNIGIDPGRGIANGSLMLVAGVYHLTKQPELWLELKRQLRVAIPEENTQPDLAELEKVPLMEAVAKESLRVGCPIRGRIPRIVPTGGMVCGGVRIPQGTGVFSAQWYYCRDPNVYYQPQLLQPGRWLVDDANALHAMNRNLVVFSAGSRNCIGQNLAVIELKLALSQIVLNFDPGEAKDSELEFEEYAGLSEPKGLVEITIHESP</sequence>
<dbReference type="InterPro" id="IPR017972">
    <property type="entry name" value="Cyt_P450_CS"/>
</dbReference>
<dbReference type="Gene3D" id="1.10.630.10">
    <property type="entry name" value="Cytochrome P450"/>
    <property type="match status" value="1"/>
</dbReference>
<accession>A0ABR3WFU8</accession>
<dbReference type="EMBL" id="JAWRVE010000090">
    <property type="protein sequence ID" value="KAL1860629.1"/>
    <property type="molecule type" value="Genomic_DNA"/>
</dbReference>
<dbReference type="InterPro" id="IPR036396">
    <property type="entry name" value="Cyt_P450_sf"/>
</dbReference>
<organism evidence="6 7">
    <name type="scientific">Diaporthe australafricana</name>
    <dbReference type="NCBI Taxonomy" id="127596"/>
    <lineage>
        <taxon>Eukaryota</taxon>
        <taxon>Fungi</taxon>
        <taxon>Dikarya</taxon>
        <taxon>Ascomycota</taxon>
        <taxon>Pezizomycotina</taxon>
        <taxon>Sordariomycetes</taxon>
        <taxon>Sordariomycetidae</taxon>
        <taxon>Diaporthales</taxon>
        <taxon>Diaporthaceae</taxon>
        <taxon>Diaporthe</taxon>
    </lineage>
</organism>
<dbReference type="PANTHER" id="PTHR24305">
    <property type="entry name" value="CYTOCHROME P450"/>
    <property type="match status" value="1"/>
</dbReference>
<dbReference type="PROSITE" id="PS00086">
    <property type="entry name" value="CYTOCHROME_P450"/>
    <property type="match status" value="1"/>
</dbReference>
<dbReference type="InterPro" id="IPR002401">
    <property type="entry name" value="Cyt_P450_E_grp-I"/>
</dbReference>
<dbReference type="InterPro" id="IPR001128">
    <property type="entry name" value="Cyt_P450"/>
</dbReference>
<reference evidence="6 7" key="1">
    <citation type="journal article" date="2024" name="IMA Fungus">
        <title>IMA Genome - F19 : A genome assembly and annotation guide to empower mycologists, including annotated draft genome sequences of Ceratocystis pirilliformis, Diaporthe australafricana, Fusarium ophioides, Paecilomyces lecythidis, and Sporothrix stenoceras.</title>
        <authorList>
            <person name="Aylward J."/>
            <person name="Wilson A.M."/>
            <person name="Visagie C.M."/>
            <person name="Spraker J."/>
            <person name="Barnes I."/>
            <person name="Buitendag C."/>
            <person name="Ceriani C."/>
            <person name="Del Mar Angel L."/>
            <person name="du Plessis D."/>
            <person name="Fuchs T."/>
            <person name="Gasser K."/>
            <person name="Kramer D."/>
            <person name="Li W."/>
            <person name="Munsamy K."/>
            <person name="Piso A."/>
            <person name="Price J.L."/>
            <person name="Sonnekus B."/>
            <person name="Thomas C."/>
            <person name="van der Nest A."/>
            <person name="van Dijk A."/>
            <person name="van Heerden A."/>
            <person name="van Vuuren N."/>
            <person name="Yilmaz N."/>
            <person name="Duong T.A."/>
            <person name="van der Merwe N.A."/>
            <person name="Wingfield M.J."/>
            <person name="Wingfield B.D."/>
        </authorList>
    </citation>
    <scope>NUCLEOTIDE SEQUENCE [LARGE SCALE GENOMIC DNA]</scope>
    <source>
        <strain evidence="6 7">CMW 18300</strain>
    </source>
</reference>
<dbReference type="Pfam" id="PF00067">
    <property type="entry name" value="p450"/>
    <property type="match status" value="1"/>
</dbReference>
<evidence type="ECO:0008006" key="8">
    <source>
        <dbReference type="Google" id="ProtNLM"/>
    </source>
</evidence>
<comment type="similarity">
    <text evidence="5">Belongs to the cytochrome P450 family.</text>
</comment>
<comment type="cofactor">
    <cofactor evidence="1">
        <name>heme</name>
        <dbReference type="ChEBI" id="CHEBI:30413"/>
    </cofactor>
</comment>
<evidence type="ECO:0000256" key="1">
    <source>
        <dbReference type="ARBA" id="ARBA00001971"/>
    </source>
</evidence>
<dbReference type="SUPFAM" id="SSF48264">
    <property type="entry name" value="Cytochrome P450"/>
    <property type="match status" value="1"/>
</dbReference>
<evidence type="ECO:0000313" key="7">
    <source>
        <dbReference type="Proteomes" id="UP001583177"/>
    </source>
</evidence>
<name>A0ABR3WFU8_9PEZI</name>
<evidence type="ECO:0000256" key="3">
    <source>
        <dbReference type="ARBA" id="ARBA00022723"/>
    </source>
</evidence>
<dbReference type="PANTHER" id="PTHR24305:SF156">
    <property type="entry name" value="P450, PUTATIVE (EUROFUNG)-RELATED"/>
    <property type="match status" value="1"/>
</dbReference>
<proteinExistence type="inferred from homology"/>